<proteinExistence type="predicted"/>
<dbReference type="EMBL" id="MIHC01000005">
    <property type="protein sequence ID" value="ODR09352.1"/>
    <property type="molecule type" value="Genomic_DNA"/>
</dbReference>
<dbReference type="Proteomes" id="UP000094224">
    <property type="component" value="Unassembled WGS sequence"/>
</dbReference>
<dbReference type="OrthoDB" id="4727254at2"/>
<name>A0A1E3T4R0_9MYCO</name>
<feature type="compositionally biased region" description="Low complexity" evidence="1">
    <location>
        <begin position="414"/>
        <end position="430"/>
    </location>
</feature>
<gene>
    <name evidence="2" type="ORF">BHQ21_04570</name>
</gene>
<sequence>MADRFDVAGRLAEGRVAIEHTQAYVHACHALGYQHPDLTAHRWQLRDWLDGEDGLNLLVLDRDCGQLRAAGQAVGEGLRIAQGQLGELTAAWTGPGSEAAAAFLQRHCDAASVVANEVRAAAQRCESLRDNLWHLLDSKVATVIAIDDRSQPQRASWLAAAAVVTSGTAERSTAEETVRAQVMPYVDNDIRGDWLAAMRSSLTAFGAAYDMVNDRLAAASAPLFEFPGDLGPTVSPPEHSPPPPAIPVAPVLASAPAATLPAAVLPAGAAPADPAPSAPAPAAPPLPDPASALGSSGLGSDGLSGTSDAGGLGSLGGLGGLASRIVDALGSLLGPGADDVDDPAGLDDATADDPFGDPDEDPFQPEDEDEHDKPDQPEEAQVVAEQPPAPDPAPVDVPADMPADAPPPAPQPAAGPAAPAAAAPVTPAPATGGSTPCEIAADQVPQAGQ</sequence>
<feature type="compositionally biased region" description="Gly residues" evidence="1">
    <location>
        <begin position="296"/>
        <end position="305"/>
    </location>
</feature>
<feature type="region of interest" description="Disordered" evidence="1">
    <location>
        <begin position="268"/>
        <end position="305"/>
    </location>
</feature>
<dbReference type="RefSeq" id="WP_069399125.1">
    <property type="nucleotide sequence ID" value="NZ_JACKTB010000047.1"/>
</dbReference>
<evidence type="ECO:0000313" key="2">
    <source>
        <dbReference type="EMBL" id="ODR09352.1"/>
    </source>
</evidence>
<feature type="compositionally biased region" description="Pro residues" evidence="1">
    <location>
        <begin position="273"/>
        <end position="288"/>
    </location>
</feature>
<organism evidence="2 3">
    <name type="scientific">Mycobacterium sherrisii</name>
    <dbReference type="NCBI Taxonomy" id="243061"/>
    <lineage>
        <taxon>Bacteria</taxon>
        <taxon>Bacillati</taxon>
        <taxon>Actinomycetota</taxon>
        <taxon>Actinomycetes</taxon>
        <taxon>Mycobacteriales</taxon>
        <taxon>Mycobacteriaceae</taxon>
        <taxon>Mycobacterium</taxon>
        <taxon>Mycobacterium simiae complex</taxon>
    </lineage>
</organism>
<keyword evidence="3" id="KW-1185">Reference proteome</keyword>
<dbReference type="AlphaFoldDB" id="A0A1E3T4R0"/>
<comment type="caution">
    <text evidence="2">The sequence shown here is derived from an EMBL/GenBank/DDBJ whole genome shotgun (WGS) entry which is preliminary data.</text>
</comment>
<feature type="compositionally biased region" description="Pro residues" evidence="1">
    <location>
        <begin position="404"/>
        <end position="413"/>
    </location>
</feature>
<feature type="compositionally biased region" description="Acidic residues" evidence="1">
    <location>
        <begin position="338"/>
        <end position="370"/>
    </location>
</feature>
<evidence type="ECO:0000313" key="3">
    <source>
        <dbReference type="Proteomes" id="UP000094224"/>
    </source>
</evidence>
<reference evidence="3" key="1">
    <citation type="submission" date="2016-09" db="EMBL/GenBank/DDBJ databases">
        <authorList>
            <person name="Greninger A.L."/>
            <person name="Jerome K.R."/>
            <person name="Mcnair B."/>
            <person name="Wallis C."/>
            <person name="Fang F."/>
        </authorList>
    </citation>
    <scope>NUCLEOTIDE SEQUENCE [LARGE SCALE GENOMIC DNA]</scope>
    <source>
        <strain evidence="3">BC1_M4</strain>
    </source>
</reference>
<dbReference type="STRING" id="243061.AWC25_20435"/>
<feature type="region of interest" description="Disordered" evidence="1">
    <location>
        <begin position="336"/>
        <end position="449"/>
    </location>
</feature>
<protein>
    <submittedName>
        <fullName evidence="2">Uncharacterized protein</fullName>
    </submittedName>
</protein>
<evidence type="ECO:0000256" key="1">
    <source>
        <dbReference type="SAM" id="MobiDB-lite"/>
    </source>
</evidence>
<accession>A0A1E3T4R0</accession>